<keyword evidence="2" id="KW-0812">Transmembrane</keyword>
<keyword evidence="4" id="KW-1185">Reference proteome</keyword>
<feature type="region of interest" description="Disordered" evidence="1">
    <location>
        <begin position="40"/>
        <end position="69"/>
    </location>
</feature>
<evidence type="ECO:0000256" key="2">
    <source>
        <dbReference type="SAM" id="Phobius"/>
    </source>
</evidence>
<name>A0A5C7IC97_9ROSI</name>
<reference evidence="4" key="1">
    <citation type="journal article" date="2019" name="Gigascience">
        <title>De novo genome assembly of the endangered Acer yangbiense, a plant species with extremely small populations endemic to Yunnan Province, China.</title>
        <authorList>
            <person name="Yang J."/>
            <person name="Wariss H.M."/>
            <person name="Tao L."/>
            <person name="Zhang R."/>
            <person name="Yun Q."/>
            <person name="Hollingsworth P."/>
            <person name="Dao Z."/>
            <person name="Luo G."/>
            <person name="Guo H."/>
            <person name="Ma Y."/>
            <person name="Sun W."/>
        </authorList>
    </citation>
    <scope>NUCLEOTIDE SEQUENCE [LARGE SCALE GENOMIC DNA]</scope>
    <source>
        <strain evidence="4">cv. Malutang</strain>
    </source>
</reference>
<gene>
    <name evidence="3" type="ORF">EZV62_008235</name>
</gene>
<dbReference type="EMBL" id="VAHF01000003">
    <property type="protein sequence ID" value="TXG66960.1"/>
    <property type="molecule type" value="Genomic_DNA"/>
</dbReference>
<dbReference type="Proteomes" id="UP000323000">
    <property type="component" value="Chromosome 3"/>
</dbReference>
<dbReference type="OrthoDB" id="1915887at2759"/>
<dbReference type="AlphaFoldDB" id="A0A5C7IC97"/>
<accession>A0A5C7IC97</accession>
<sequence length="109" mass="11815">MSTTKTFSSRASTFFWRVLFISSCILETLVTIGGLPLKGSSSTVATAESQPNQGSAITTSVPESQPNQGSAITTSVLARSVLMFEIDTDTSWFKSVWHTDISFRITDSK</sequence>
<keyword evidence="2" id="KW-0472">Membrane</keyword>
<keyword evidence="2" id="KW-1133">Transmembrane helix</keyword>
<evidence type="ECO:0000313" key="3">
    <source>
        <dbReference type="EMBL" id="TXG66960.1"/>
    </source>
</evidence>
<feature type="transmembrane region" description="Helical" evidence="2">
    <location>
        <begin position="14"/>
        <end position="35"/>
    </location>
</feature>
<protein>
    <submittedName>
        <fullName evidence="3">Uncharacterized protein</fullName>
    </submittedName>
</protein>
<evidence type="ECO:0000256" key="1">
    <source>
        <dbReference type="SAM" id="MobiDB-lite"/>
    </source>
</evidence>
<evidence type="ECO:0000313" key="4">
    <source>
        <dbReference type="Proteomes" id="UP000323000"/>
    </source>
</evidence>
<proteinExistence type="predicted"/>
<comment type="caution">
    <text evidence="3">The sequence shown here is derived from an EMBL/GenBank/DDBJ whole genome shotgun (WGS) entry which is preliminary data.</text>
</comment>
<organism evidence="3 4">
    <name type="scientific">Acer yangbiense</name>
    <dbReference type="NCBI Taxonomy" id="1000413"/>
    <lineage>
        <taxon>Eukaryota</taxon>
        <taxon>Viridiplantae</taxon>
        <taxon>Streptophyta</taxon>
        <taxon>Embryophyta</taxon>
        <taxon>Tracheophyta</taxon>
        <taxon>Spermatophyta</taxon>
        <taxon>Magnoliopsida</taxon>
        <taxon>eudicotyledons</taxon>
        <taxon>Gunneridae</taxon>
        <taxon>Pentapetalae</taxon>
        <taxon>rosids</taxon>
        <taxon>malvids</taxon>
        <taxon>Sapindales</taxon>
        <taxon>Sapindaceae</taxon>
        <taxon>Hippocastanoideae</taxon>
        <taxon>Acereae</taxon>
        <taxon>Acer</taxon>
    </lineage>
</organism>